<gene>
    <name evidence="2" type="ORF">ML536_08265</name>
</gene>
<dbReference type="EMBL" id="JALAZD010000001">
    <property type="protein sequence ID" value="MCI0126819.1"/>
    <property type="molecule type" value="Genomic_DNA"/>
</dbReference>
<dbReference type="InterPro" id="IPR036291">
    <property type="entry name" value="NAD(P)-bd_dom_sf"/>
</dbReference>
<evidence type="ECO:0000259" key="1">
    <source>
        <dbReference type="Pfam" id="PF01370"/>
    </source>
</evidence>
<evidence type="ECO:0000313" key="2">
    <source>
        <dbReference type="EMBL" id="MCI0126819.1"/>
    </source>
</evidence>
<dbReference type="PANTHER" id="PTHR43245:SF23">
    <property type="entry name" value="NAD(P)-BINDING DOMAIN-CONTAINING PROTEIN"/>
    <property type="match status" value="1"/>
</dbReference>
<protein>
    <submittedName>
        <fullName evidence="2">SDR family oxidoreductase</fullName>
    </submittedName>
</protein>
<evidence type="ECO:0000313" key="3">
    <source>
        <dbReference type="Proteomes" id="UP001156140"/>
    </source>
</evidence>
<comment type="caution">
    <text evidence="2">The sequence shown here is derived from an EMBL/GenBank/DDBJ whole genome shotgun (WGS) entry which is preliminary data.</text>
</comment>
<name>A0AA41QN15_9HYPH</name>
<accession>A0AA41QN15</accession>
<keyword evidence="3" id="KW-1185">Reference proteome</keyword>
<reference evidence="2" key="1">
    <citation type="submission" date="2022-03" db="EMBL/GenBank/DDBJ databases">
        <title>The complete genome sequence of a Methyloterrigena soli.</title>
        <authorList>
            <person name="Zi Z."/>
        </authorList>
    </citation>
    <scope>NUCLEOTIDE SEQUENCE</scope>
    <source>
        <strain evidence="2">M48</strain>
    </source>
</reference>
<proteinExistence type="predicted"/>
<dbReference type="Gene3D" id="3.40.50.720">
    <property type="entry name" value="NAD(P)-binding Rossmann-like Domain"/>
    <property type="match status" value="1"/>
</dbReference>
<sequence>MKVLVTGHRGYLGAVVVPMLLEAGHDVSGYDLDYFGHCTYSHGGPYRAVPTMQKDIRDAVPEDFIGFEAVVHLAALPDTTARAIGQDLVEDVNHRACVRVALAARQAGASRFLLASSAAAYGESGEDPVDETGALKPLTADAVAKVMAERDVAALANADFSPTFLRLPMLCGLSPRLRLDLLFNWLIATAFTEDRLPLPLHSEAWRPFVHVQDVARVASALLREPRPAVHNQIFNVGTVAGSVRVRDAAAIIAELSPPAQIEEGAAALPHQESCRLNCDKLARLLPAAAPQWTLDQCISQMLDAFEASALDWDDVVGSRYDRARELTALVAEGTLDAALHRRNGVQLPHRNDTTDGTH</sequence>
<dbReference type="SUPFAM" id="SSF51735">
    <property type="entry name" value="NAD(P)-binding Rossmann-fold domains"/>
    <property type="match status" value="1"/>
</dbReference>
<dbReference type="InterPro" id="IPR050177">
    <property type="entry name" value="Lipid_A_modif_metabolic_enz"/>
</dbReference>
<dbReference type="AlphaFoldDB" id="A0AA41QN15"/>
<dbReference type="PANTHER" id="PTHR43245">
    <property type="entry name" value="BIFUNCTIONAL POLYMYXIN RESISTANCE PROTEIN ARNA"/>
    <property type="match status" value="1"/>
</dbReference>
<dbReference type="RefSeq" id="WP_281735554.1">
    <property type="nucleotide sequence ID" value="NZ_JAKETQ010000001.1"/>
</dbReference>
<dbReference type="Pfam" id="PF01370">
    <property type="entry name" value="Epimerase"/>
    <property type="match status" value="1"/>
</dbReference>
<dbReference type="Proteomes" id="UP001156140">
    <property type="component" value="Unassembled WGS sequence"/>
</dbReference>
<feature type="domain" description="NAD-dependent epimerase/dehydratase" evidence="1">
    <location>
        <begin position="3"/>
        <end position="237"/>
    </location>
</feature>
<organism evidence="2 3">
    <name type="scientific">Paradevosia shaoguanensis</name>
    <dbReference type="NCBI Taxonomy" id="1335043"/>
    <lineage>
        <taxon>Bacteria</taxon>
        <taxon>Pseudomonadati</taxon>
        <taxon>Pseudomonadota</taxon>
        <taxon>Alphaproteobacteria</taxon>
        <taxon>Hyphomicrobiales</taxon>
        <taxon>Devosiaceae</taxon>
        <taxon>Paradevosia</taxon>
    </lineage>
</organism>
<dbReference type="InterPro" id="IPR001509">
    <property type="entry name" value="Epimerase_deHydtase"/>
</dbReference>
<dbReference type="CDD" id="cd08946">
    <property type="entry name" value="SDR_e"/>
    <property type="match status" value="1"/>
</dbReference>